<dbReference type="KEGG" id="dvv:114334832"/>
<evidence type="ECO:0000313" key="2">
    <source>
        <dbReference type="EnsemblMetazoa" id="XP_028140738.1"/>
    </source>
</evidence>
<organism evidence="4">
    <name type="scientific">Diabrotica virgifera virgifera</name>
    <name type="common">western corn rootworm</name>
    <dbReference type="NCBI Taxonomy" id="50390"/>
    <lineage>
        <taxon>Eukaryota</taxon>
        <taxon>Metazoa</taxon>
        <taxon>Ecdysozoa</taxon>
        <taxon>Arthropoda</taxon>
        <taxon>Hexapoda</taxon>
        <taxon>Insecta</taxon>
        <taxon>Pterygota</taxon>
        <taxon>Neoptera</taxon>
        <taxon>Endopterygota</taxon>
        <taxon>Coleoptera</taxon>
        <taxon>Polyphaga</taxon>
        <taxon>Cucujiformia</taxon>
        <taxon>Chrysomeloidea</taxon>
        <taxon>Chrysomelidae</taxon>
        <taxon>Galerucinae</taxon>
        <taxon>Diabroticina</taxon>
        <taxon>Diabroticites</taxon>
        <taxon>Diabrotica</taxon>
    </lineage>
</organism>
<accession>A0A6P7G7A6</accession>
<feature type="transmembrane region" description="Helical" evidence="1">
    <location>
        <begin position="88"/>
        <end position="109"/>
    </location>
</feature>
<evidence type="ECO:0000313" key="4">
    <source>
        <dbReference type="RefSeq" id="XP_028140738.1"/>
    </source>
</evidence>
<gene>
    <name evidence="4" type="primary">LOC114334832</name>
</gene>
<reference evidence="4" key="1">
    <citation type="submission" date="2025-04" db="UniProtKB">
        <authorList>
            <consortium name="RefSeq"/>
        </authorList>
    </citation>
    <scope>IDENTIFICATION</scope>
    <source>
        <tissue evidence="4">Whole insect</tissue>
    </source>
</reference>
<evidence type="ECO:0000256" key="1">
    <source>
        <dbReference type="SAM" id="Phobius"/>
    </source>
</evidence>
<dbReference type="RefSeq" id="XP_028140738.1">
    <property type="nucleotide sequence ID" value="XM_028284937.1"/>
</dbReference>
<name>A0A6P7G7A6_DIAVI</name>
<proteinExistence type="predicted"/>
<dbReference type="GeneID" id="114334832"/>
<reference evidence="2" key="2">
    <citation type="submission" date="2025-05" db="UniProtKB">
        <authorList>
            <consortium name="EnsemblMetazoa"/>
        </authorList>
    </citation>
    <scope>IDENTIFICATION</scope>
</reference>
<protein>
    <submittedName>
        <fullName evidence="4">Uncharacterized protein LOC114334832</fullName>
    </submittedName>
</protein>
<keyword evidence="1" id="KW-0472">Membrane</keyword>
<dbReference type="OrthoDB" id="5915502at2759"/>
<dbReference type="EnsemblMetazoa" id="XM_050651861.1">
    <property type="protein sequence ID" value="XP_050507818.1"/>
    <property type="gene ID" value="LOC126885322"/>
</dbReference>
<dbReference type="AlphaFoldDB" id="A0A6P7G7A6"/>
<feature type="transmembrane region" description="Helical" evidence="1">
    <location>
        <begin position="20"/>
        <end position="39"/>
    </location>
</feature>
<feature type="transmembrane region" description="Helical" evidence="1">
    <location>
        <begin position="59"/>
        <end position="76"/>
    </location>
</feature>
<keyword evidence="1" id="KW-0812">Transmembrane</keyword>
<sequence length="166" mass="19657">MSDQVNQNNLRTETQQWNHFIRSFCWAASLQGSIAYFLMSIHAVNPFISQKIFGFDPYYFLWTTMVYGLGIMILSRPAMRPISPVNRIVFGILGSLMFCHASMNCFEWLNCMYPERTYLRTFLGFFSGRIMMVHFLAYLYHVDTRTNVPGVHVHRDRVFEQMYMYP</sequence>
<evidence type="ECO:0000313" key="3">
    <source>
        <dbReference type="Proteomes" id="UP001652700"/>
    </source>
</evidence>
<keyword evidence="1" id="KW-1133">Transmembrane helix</keyword>
<dbReference type="EnsemblMetazoa" id="XM_028284937.2">
    <property type="protein sequence ID" value="XP_028140738.1"/>
    <property type="gene ID" value="LOC114334832"/>
</dbReference>
<keyword evidence="3" id="KW-1185">Reference proteome</keyword>
<dbReference type="InParanoid" id="A0A6P7G7A6"/>
<feature type="transmembrane region" description="Helical" evidence="1">
    <location>
        <begin position="121"/>
        <end position="140"/>
    </location>
</feature>
<dbReference type="Proteomes" id="UP001652700">
    <property type="component" value="Unplaced"/>
</dbReference>